<dbReference type="RefSeq" id="WP_184946892.1">
    <property type="nucleotide sequence ID" value="NZ_BAAAWZ010000001.1"/>
</dbReference>
<feature type="domain" description="Helix-turn-helix" evidence="1">
    <location>
        <begin position="9"/>
        <end position="57"/>
    </location>
</feature>
<sequence length="58" mass="6947">MKTTDRLWTVEEVAEYLGVPVGTLYQWRCKRIGPPGRRIGKHLRYLPEDVYVWVREQT</sequence>
<evidence type="ECO:0000259" key="1">
    <source>
        <dbReference type="Pfam" id="PF12728"/>
    </source>
</evidence>
<accession>A0A841DHG8</accession>
<name>A0A841DHG8_PLAVE</name>
<comment type="caution">
    <text evidence="2">The sequence shown here is derived from an EMBL/GenBank/DDBJ whole genome shotgun (WGS) entry which is preliminary data.</text>
</comment>
<dbReference type="InterPro" id="IPR009061">
    <property type="entry name" value="DNA-bd_dom_put_sf"/>
</dbReference>
<dbReference type="AlphaFoldDB" id="A0A841DHG8"/>
<evidence type="ECO:0000313" key="3">
    <source>
        <dbReference type="Proteomes" id="UP000562352"/>
    </source>
</evidence>
<reference evidence="2 3" key="1">
    <citation type="submission" date="2020-08" db="EMBL/GenBank/DDBJ databases">
        <title>Genomic Encyclopedia of Type Strains, Phase III (KMG-III): the genomes of soil and plant-associated and newly described type strains.</title>
        <authorList>
            <person name="Whitman W."/>
        </authorList>
    </citation>
    <scope>NUCLEOTIDE SEQUENCE [LARGE SCALE GENOMIC DNA]</scope>
    <source>
        <strain evidence="2 3">CECT 3303</strain>
    </source>
</reference>
<evidence type="ECO:0000313" key="2">
    <source>
        <dbReference type="EMBL" id="MBB5966626.1"/>
    </source>
</evidence>
<dbReference type="Gene3D" id="1.10.1660.10">
    <property type="match status" value="1"/>
</dbReference>
<dbReference type="EMBL" id="JACHJJ010000025">
    <property type="protein sequence ID" value="MBB5966626.1"/>
    <property type="molecule type" value="Genomic_DNA"/>
</dbReference>
<dbReference type="Pfam" id="PF12728">
    <property type="entry name" value="HTH_17"/>
    <property type="match status" value="1"/>
</dbReference>
<organism evidence="2 3">
    <name type="scientific">Planomonospora venezuelensis</name>
    <dbReference type="NCBI Taxonomy" id="1999"/>
    <lineage>
        <taxon>Bacteria</taxon>
        <taxon>Bacillati</taxon>
        <taxon>Actinomycetota</taxon>
        <taxon>Actinomycetes</taxon>
        <taxon>Streptosporangiales</taxon>
        <taxon>Streptosporangiaceae</taxon>
        <taxon>Planomonospora</taxon>
    </lineage>
</organism>
<gene>
    <name evidence="2" type="ORF">FHS22_005918</name>
</gene>
<protein>
    <submittedName>
        <fullName evidence="2">Excisionase family DNA binding protein</fullName>
    </submittedName>
</protein>
<proteinExistence type="predicted"/>
<keyword evidence="3" id="KW-1185">Reference proteome</keyword>
<dbReference type="Proteomes" id="UP000562352">
    <property type="component" value="Unassembled WGS sequence"/>
</dbReference>
<dbReference type="InterPro" id="IPR041657">
    <property type="entry name" value="HTH_17"/>
</dbReference>
<dbReference type="SUPFAM" id="SSF46955">
    <property type="entry name" value="Putative DNA-binding domain"/>
    <property type="match status" value="1"/>
</dbReference>